<protein>
    <submittedName>
        <fullName evidence="2">Uncharacterized protein</fullName>
    </submittedName>
</protein>
<name>A0A150G0S7_GONPE</name>
<comment type="caution">
    <text evidence="2">The sequence shown here is derived from an EMBL/GenBank/DDBJ whole genome shotgun (WGS) entry which is preliminary data.</text>
</comment>
<feature type="compositionally biased region" description="Basic and acidic residues" evidence="1">
    <location>
        <begin position="178"/>
        <end position="197"/>
    </location>
</feature>
<feature type="region of interest" description="Disordered" evidence="1">
    <location>
        <begin position="19"/>
        <end position="198"/>
    </location>
</feature>
<dbReference type="AlphaFoldDB" id="A0A150G0S7"/>
<proteinExistence type="predicted"/>
<accession>A0A150G0S7</accession>
<evidence type="ECO:0000256" key="1">
    <source>
        <dbReference type="SAM" id="MobiDB-lite"/>
    </source>
</evidence>
<organism evidence="2 3">
    <name type="scientific">Gonium pectorale</name>
    <name type="common">Green alga</name>
    <dbReference type="NCBI Taxonomy" id="33097"/>
    <lineage>
        <taxon>Eukaryota</taxon>
        <taxon>Viridiplantae</taxon>
        <taxon>Chlorophyta</taxon>
        <taxon>core chlorophytes</taxon>
        <taxon>Chlorophyceae</taxon>
        <taxon>CS clade</taxon>
        <taxon>Chlamydomonadales</taxon>
        <taxon>Volvocaceae</taxon>
        <taxon>Gonium</taxon>
    </lineage>
</organism>
<sequence>MPARFRVAPHFEAAKAVENDAALDRQLQPPSGPRSAARKTLEQEWERREREAQERGPPPAMAGPRALHLRTSSQHPLSGGAVACGGARGSAGAEEDALWTSKRVYHPGQLPPSQRPHLVGAGAQPLSSDDGGEGEAGDGDWEGSAGSGSEDGEGQAQGGSGPSERGGAGSGAAHGGRRREERPCSARERRRRAEQAEQRQVLLKMRSEGGRAAQLVDALRLEAASGGGA</sequence>
<evidence type="ECO:0000313" key="3">
    <source>
        <dbReference type="Proteomes" id="UP000075714"/>
    </source>
</evidence>
<feature type="compositionally biased region" description="Gly residues" evidence="1">
    <location>
        <begin position="155"/>
        <end position="174"/>
    </location>
</feature>
<feature type="compositionally biased region" description="Basic and acidic residues" evidence="1">
    <location>
        <begin position="39"/>
        <end position="54"/>
    </location>
</feature>
<feature type="compositionally biased region" description="Acidic residues" evidence="1">
    <location>
        <begin position="130"/>
        <end position="141"/>
    </location>
</feature>
<reference evidence="3" key="1">
    <citation type="journal article" date="2016" name="Nat. Commun.">
        <title>The Gonium pectorale genome demonstrates co-option of cell cycle regulation during the evolution of multicellularity.</title>
        <authorList>
            <person name="Hanschen E.R."/>
            <person name="Marriage T.N."/>
            <person name="Ferris P.J."/>
            <person name="Hamaji T."/>
            <person name="Toyoda A."/>
            <person name="Fujiyama A."/>
            <person name="Neme R."/>
            <person name="Noguchi H."/>
            <person name="Minakuchi Y."/>
            <person name="Suzuki M."/>
            <person name="Kawai-Toyooka H."/>
            <person name="Smith D.R."/>
            <person name="Sparks H."/>
            <person name="Anderson J."/>
            <person name="Bakaric R."/>
            <person name="Luria V."/>
            <person name="Karger A."/>
            <person name="Kirschner M.W."/>
            <person name="Durand P.M."/>
            <person name="Michod R.E."/>
            <person name="Nozaki H."/>
            <person name="Olson B.J."/>
        </authorList>
    </citation>
    <scope>NUCLEOTIDE SEQUENCE [LARGE SCALE GENOMIC DNA]</scope>
    <source>
        <strain evidence="3">NIES-2863</strain>
    </source>
</reference>
<dbReference type="EMBL" id="LSYV01000091">
    <property type="protein sequence ID" value="KXZ43438.1"/>
    <property type="molecule type" value="Genomic_DNA"/>
</dbReference>
<dbReference type="Proteomes" id="UP000075714">
    <property type="component" value="Unassembled WGS sequence"/>
</dbReference>
<evidence type="ECO:0000313" key="2">
    <source>
        <dbReference type="EMBL" id="KXZ43438.1"/>
    </source>
</evidence>
<keyword evidence="3" id="KW-1185">Reference proteome</keyword>
<gene>
    <name evidence="2" type="ORF">GPECTOR_90g525</name>
</gene>